<gene>
    <name evidence="1" type="ORF">RM764_09295</name>
</gene>
<sequence length="167" mass="18765">MTYSHAELVALLHRLDDPVFVERPRGYDHAATRAVFEQLVARLDAAFDTRCRVDRQVQDASLHARVEVPGEATTCQEQIVVSVSNFGSMAVVAAENPGVYDDTDEAVEAAVLDADDLRSIERALADLGYVLIPERLLTRPYDGVSPLATYRPAEPRPDWWIRYFDYI</sequence>
<evidence type="ECO:0000313" key="1">
    <source>
        <dbReference type="EMBL" id="MDT0463210.1"/>
    </source>
</evidence>
<name>A0ABU2TQJ6_9ACTN</name>
<reference evidence="2" key="1">
    <citation type="submission" date="2023-07" db="EMBL/GenBank/DDBJ databases">
        <title>30 novel species of actinomycetes from the DSMZ collection.</title>
        <authorList>
            <person name="Nouioui I."/>
        </authorList>
    </citation>
    <scope>NUCLEOTIDE SEQUENCE [LARGE SCALE GENOMIC DNA]</scope>
    <source>
        <strain evidence="2">DSM 41699</strain>
    </source>
</reference>
<proteinExistence type="predicted"/>
<comment type="caution">
    <text evidence="1">The sequence shown here is derived from an EMBL/GenBank/DDBJ whole genome shotgun (WGS) entry which is preliminary data.</text>
</comment>
<dbReference type="Proteomes" id="UP001183809">
    <property type="component" value="Unassembled WGS sequence"/>
</dbReference>
<dbReference type="RefSeq" id="WP_311693874.1">
    <property type="nucleotide sequence ID" value="NZ_JAVREY010000007.1"/>
</dbReference>
<protein>
    <submittedName>
        <fullName evidence="1">Uncharacterized protein</fullName>
    </submittedName>
</protein>
<keyword evidence="2" id="KW-1185">Reference proteome</keyword>
<accession>A0ABU2TQJ6</accession>
<evidence type="ECO:0000313" key="2">
    <source>
        <dbReference type="Proteomes" id="UP001183809"/>
    </source>
</evidence>
<organism evidence="1 2">
    <name type="scientific">Streptomyces gibsoniae</name>
    <dbReference type="NCBI Taxonomy" id="3075529"/>
    <lineage>
        <taxon>Bacteria</taxon>
        <taxon>Bacillati</taxon>
        <taxon>Actinomycetota</taxon>
        <taxon>Actinomycetes</taxon>
        <taxon>Kitasatosporales</taxon>
        <taxon>Streptomycetaceae</taxon>
        <taxon>Streptomyces</taxon>
    </lineage>
</organism>
<dbReference type="EMBL" id="JAVREY010000007">
    <property type="protein sequence ID" value="MDT0463210.1"/>
    <property type="molecule type" value="Genomic_DNA"/>
</dbReference>